<protein>
    <submittedName>
        <fullName evidence="2">Uncharacterized protein</fullName>
    </submittedName>
</protein>
<organism evidence="2 3">
    <name type="scientific">Triangularia verruculosa</name>
    <dbReference type="NCBI Taxonomy" id="2587418"/>
    <lineage>
        <taxon>Eukaryota</taxon>
        <taxon>Fungi</taxon>
        <taxon>Dikarya</taxon>
        <taxon>Ascomycota</taxon>
        <taxon>Pezizomycotina</taxon>
        <taxon>Sordariomycetes</taxon>
        <taxon>Sordariomycetidae</taxon>
        <taxon>Sordariales</taxon>
        <taxon>Podosporaceae</taxon>
        <taxon>Triangularia</taxon>
    </lineage>
</organism>
<dbReference type="AlphaFoldDB" id="A0AAN6XLY5"/>
<proteinExistence type="predicted"/>
<feature type="region of interest" description="Disordered" evidence="1">
    <location>
        <begin position="199"/>
        <end position="228"/>
    </location>
</feature>
<reference evidence="2" key="1">
    <citation type="journal article" date="2023" name="Mol. Phylogenet. Evol.">
        <title>Genome-scale phylogeny and comparative genomics of the fungal order Sordariales.</title>
        <authorList>
            <person name="Hensen N."/>
            <person name="Bonometti L."/>
            <person name="Westerberg I."/>
            <person name="Brannstrom I.O."/>
            <person name="Guillou S."/>
            <person name="Cros-Aarteil S."/>
            <person name="Calhoun S."/>
            <person name="Haridas S."/>
            <person name="Kuo A."/>
            <person name="Mondo S."/>
            <person name="Pangilinan J."/>
            <person name="Riley R."/>
            <person name="LaButti K."/>
            <person name="Andreopoulos B."/>
            <person name="Lipzen A."/>
            <person name="Chen C."/>
            <person name="Yan M."/>
            <person name="Daum C."/>
            <person name="Ng V."/>
            <person name="Clum A."/>
            <person name="Steindorff A."/>
            <person name="Ohm R.A."/>
            <person name="Martin F."/>
            <person name="Silar P."/>
            <person name="Natvig D.O."/>
            <person name="Lalanne C."/>
            <person name="Gautier V."/>
            <person name="Ament-Velasquez S.L."/>
            <person name="Kruys A."/>
            <person name="Hutchinson M.I."/>
            <person name="Powell A.J."/>
            <person name="Barry K."/>
            <person name="Miller A.N."/>
            <person name="Grigoriev I.V."/>
            <person name="Debuchy R."/>
            <person name="Gladieux P."/>
            <person name="Hiltunen Thoren M."/>
            <person name="Johannesson H."/>
        </authorList>
    </citation>
    <scope>NUCLEOTIDE SEQUENCE</scope>
    <source>
        <strain evidence="2">CBS 315.58</strain>
    </source>
</reference>
<dbReference type="EMBL" id="MU863891">
    <property type="protein sequence ID" value="KAK4203144.1"/>
    <property type="molecule type" value="Genomic_DNA"/>
</dbReference>
<name>A0AAN6XLY5_9PEZI</name>
<comment type="caution">
    <text evidence="2">The sequence shown here is derived from an EMBL/GenBank/DDBJ whole genome shotgun (WGS) entry which is preliminary data.</text>
</comment>
<evidence type="ECO:0000256" key="1">
    <source>
        <dbReference type="SAM" id="MobiDB-lite"/>
    </source>
</evidence>
<gene>
    <name evidence="2" type="ORF">QBC40DRAFT_251361</name>
</gene>
<evidence type="ECO:0000313" key="3">
    <source>
        <dbReference type="Proteomes" id="UP001303160"/>
    </source>
</evidence>
<feature type="compositionally biased region" description="Low complexity" evidence="1">
    <location>
        <begin position="199"/>
        <end position="215"/>
    </location>
</feature>
<accession>A0AAN6XLY5</accession>
<reference evidence="2" key="2">
    <citation type="submission" date="2023-05" db="EMBL/GenBank/DDBJ databases">
        <authorList>
            <consortium name="Lawrence Berkeley National Laboratory"/>
            <person name="Steindorff A."/>
            <person name="Hensen N."/>
            <person name="Bonometti L."/>
            <person name="Westerberg I."/>
            <person name="Brannstrom I.O."/>
            <person name="Guillou S."/>
            <person name="Cros-Aarteil S."/>
            <person name="Calhoun S."/>
            <person name="Haridas S."/>
            <person name="Kuo A."/>
            <person name="Mondo S."/>
            <person name="Pangilinan J."/>
            <person name="Riley R."/>
            <person name="Labutti K."/>
            <person name="Andreopoulos B."/>
            <person name="Lipzen A."/>
            <person name="Chen C."/>
            <person name="Yanf M."/>
            <person name="Daum C."/>
            <person name="Ng V."/>
            <person name="Clum A."/>
            <person name="Ohm R."/>
            <person name="Martin F."/>
            <person name="Silar P."/>
            <person name="Natvig D."/>
            <person name="Lalanne C."/>
            <person name="Gautier V."/>
            <person name="Ament-Velasquez S.L."/>
            <person name="Kruys A."/>
            <person name="Hutchinson M.I."/>
            <person name="Powell A.J."/>
            <person name="Barry K."/>
            <person name="Miller A.N."/>
            <person name="Grigoriev I.V."/>
            <person name="Debuchy R."/>
            <person name="Gladieux P."/>
            <person name="Thoren M.H."/>
            <person name="Johannesson H."/>
        </authorList>
    </citation>
    <scope>NUCLEOTIDE SEQUENCE</scope>
    <source>
        <strain evidence="2">CBS 315.58</strain>
    </source>
</reference>
<keyword evidence="3" id="KW-1185">Reference proteome</keyword>
<sequence length="289" mass="32877">MEHPPPGWYTTTQYIKFKVAMLHKTAEDLVAGIMSEVLDWQSNGREVQAYLQDMIELDDMVLGFIQALEREIQREDAPGYEQPFPWPKASDALQLAARAEVFSDLEQLDTRRRLIQAWAVKMKSALIHADQLRRIRNMQILQRQHLAAQQALHGFVQQPLPDAQQQAPLQQAPAPAAPQQQPQAQQEYHQLLPAPQLVPQHQRQGARQPQQQQAPMRPPQAAPQYAQQPVQQHFLEANPQARSPVLLNGHYPIAQPSQHQHRDISPLTQFLIDCGALPDPNEGIKKEPE</sequence>
<feature type="region of interest" description="Disordered" evidence="1">
    <location>
        <begin position="163"/>
        <end position="186"/>
    </location>
</feature>
<evidence type="ECO:0000313" key="2">
    <source>
        <dbReference type="EMBL" id="KAK4203144.1"/>
    </source>
</evidence>
<dbReference type="Proteomes" id="UP001303160">
    <property type="component" value="Unassembled WGS sequence"/>
</dbReference>